<dbReference type="Pfam" id="PF00285">
    <property type="entry name" value="Citrate_synt"/>
    <property type="match status" value="1"/>
</dbReference>
<evidence type="ECO:0000313" key="2">
    <source>
        <dbReference type="EMBL" id="OMJ80972.1"/>
    </source>
</evidence>
<dbReference type="OrthoDB" id="8017587at2759"/>
<dbReference type="InterPro" id="IPR016143">
    <property type="entry name" value="Citrate_synth-like_sm_a-sub"/>
</dbReference>
<evidence type="ECO:0000313" key="3">
    <source>
        <dbReference type="Proteomes" id="UP000187209"/>
    </source>
</evidence>
<gene>
    <name evidence="2" type="ORF">SteCoe_18681</name>
</gene>
<dbReference type="GO" id="GO:0046912">
    <property type="term" value="F:acyltransferase activity, acyl groups converted into alkyl on transfer"/>
    <property type="evidence" value="ECO:0007669"/>
    <property type="project" value="InterPro"/>
</dbReference>
<name>A0A1R2BVX0_9CILI</name>
<organism evidence="2 3">
    <name type="scientific">Stentor coeruleus</name>
    <dbReference type="NCBI Taxonomy" id="5963"/>
    <lineage>
        <taxon>Eukaryota</taxon>
        <taxon>Sar</taxon>
        <taxon>Alveolata</taxon>
        <taxon>Ciliophora</taxon>
        <taxon>Postciliodesmatophora</taxon>
        <taxon>Heterotrichea</taxon>
        <taxon>Heterotrichida</taxon>
        <taxon>Stentoridae</taxon>
        <taxon>Stentor</taxon>
    </lineage>
</organism>
<keyword evidence="3" id="KW-1185">Reference proteome</keyword>
<dbReference type="Gene3D" id="1.10.580.10">
    <property type="entry name" value="Citrate Synthase, domain 1"/>
    <property type="match status" value="1"/>
</dbReference>
<sequence length="430" mass="49118">MQRTLLRPISSLRTVLSAKVESKREQLAFLRECGKTPIDDMRVSEILEGMNTMKTVLCETSRVDGKGLKLRGYSLSELIYLLPGKRKQPSLESVLWLLLTGEIPSWSEYEAFVEEISKDSDLPKATEDLLFSLPKEMHPMTQFSIALQSLNEHSQYSKSLLILPEEDHWKPMLEDILFLVSKLPRIAGIIYRNTFKDGKVCSPGHYDLAENYGRMLGWKDESFFEALRLFLLIHSDHEGGNVSTHTTKVIGSYKNNAFQAYSAGLNGLAGPIHGLGIQFCMMWLVDMWKTLGDNYDEKVVEIYVKGYLKDHGKVPGFGHPVLKSTDTRFLVQMEFADRYFKDDPLCKLIKVCNKVVPQLLNEHGKKNSYSNMYLHSGSIFYHYGLRAYEYYCVLFGVARAVGALSNLFWDRALMLEPEQLEHISLEDLEA</sequence>
<proteinExistence type="inferred from homology"/>
<accession>A0A1R2BVX0</accession>
<dbReference type="NCBIfam" id="NF007128">
    <property type="entry name" value="PRK09569.1"/>
    <property type="match status" value="1"/>
</dbReference>
<protein>
    <recommendedName>
        <fullName evidence="1">Citrate synthase</fullName>
    </recommendedName>
</protein>
<dbReference type="GO" id="GO:0006099">
    <property type="term" value="P:tricarboxylic acid cycle"/>
    <property type="evidence" value="ECO:0007669"/>
    <property type="project" value="TreeGrafter"/>
</dbReference>
<dbReference type="Gene3D" id="1.10.230.10">
    <property type="entry name" value="Cytochrome P450-Terp, domain 2"/>
    <property type="match status" value="1"/>
</dbReference>
<keyword evidence="1" id="KW-0808">Transferase</keyword>
<dbReference type="Proteomes" id="UP000187209">
    <property type="component" value="Unassembled WGS sequence"/>
</dbReference>
<reference evidence="2 3" key="1">
    <citation type="submission" date="2016-11" db="EMBL/GenBank/DDBJ databases">
        <title>The macronuclear genome of Stentor coeruleus: a giant cell with tiny introns.</title>
        <authorList>
            <person name="Slabodnick M."/>
            <person name="Ruby J.G."/>
            <person name="Reiff S.B."/>
            <person name="Swart E.C."/>
            <person name="Gosai S."/>
            <person name="Prabakaran S."/>
            <person name="Witkowska E."/>
            <person name="Larue G.E."/>
            <person name="Fisher S."/>
            <person name="Freeman R.M."/>
            <person name="Gunawardena J."/>
            <person name="Chu W."/>
            <person name="Stover N.A."/>
            <person name="Gregory B.D."/>
            <person name="Nowacki M."/>
            <person name="Derisi J."/>
            <person name="Roy S.W."/>
            <person name="Marshall W.F."/>
            <person name="Sood P."/>
        </authorList>
    </citation>
    <scope>NUCLEOTIDE SEQUENCE [LARGE SCALE GENOMIC DNA]</scope>
    <source>
        <strain evidence="2">WM001</strain>
    </source>
</reference>
<evidence type="ECO:0000256" key="1">
    <source>
        <dbReference type="RuleBase" id="RU000441"/>
    </source>
</evidence>
<dbReference type="PANTHER" id="PTHR11739:SF8">
    <property type="entry name" value="CITRATE SYNTHASE, MITOCHONDRIAL"/>
    <property type="match status" value="1"/>
</dbReference>
<dbReference type="AlphaFoldDB" id="A0A1R2BVX0"/>
<comment type="similarity">
    <text evidence="1">Belongs to the citrate synthase family.</text>
</comment>
<dbReference type="InterPro" id="IPR016142">
    <property type="entry name" value="Citrate_synth-like_lrg_a-sub"/>
</dbReference>
<dbReference type="EMBL" id="MPUH01000400">
    <property type="protein sequence ID" value="OMJ80972.1"/>
    <property type="molecule type" value="Genomic_DNA"/>
</dbReference>
<comment type="caution">
    <text evidence="2">The sequence shown here is derived from an EMBL/GenBank/DDBJ whole genome shotgun (WGS) entry which is preliminary data.</text>
</comment>
<dbReference type="PRINTS" id="PR00143">
    <property type="entry name" value="CITRTSNTHASE"/>
</dbReference>
<dbReference type="SUPFAM" id="SSF48256">
    <property type="entry name" value="Citrate synthase"/>
    <property type="match status" value="1"/>
</dbReference>
<dbReference type="GO" id="GO:0005759">
    <property type="term" value="C:mitochondrial matrix"/>
    <property type="evidence" value="ECO:0007669"/>
    <property type="project" value="TreeGrafter"/>
</dbReference>
<dbReference type="GO" id="GO:0005975">
    <property type="term" value="P:carbohydrate metabolic process"/>
    <property type="evidence" value="ECO:0007669"/>
    <property type="project" value="TreeGrafter"/>
</dbReference>
<dbReference type="InterPro" id="IPR002020">
    <property type="entry name" value="Citrate_synthase"/>
</dbReference>
<dbReference type="PANTHER" id="PTHR11739">
    <property type="entry name" value="CITRATE SYNTHASE"/>
    <property type="match status" value="1"/>
</dbReference>
<dbReference type="InterPro" id="IPR036969">
    <property type="entry name" value="Citrate_synthase_sf"/>
</dbReference>